<dbReference type="InterPro" id="IPR001173">
    <property type="entry name" value="Glyco_trans_2-like"/>
</dbReference>
<keyword evidence="3" id="KW-1185">Reference proteome</keyword>
<comment type="caution">
    <text evidence="2">The sequence shown here is derived from an EMBL/GenBank/DDBJ whole genome shotgun (WGS) entry which is preliminary data.</text>
</comment>
<organism evidence="2 3">
    <name type="scientific">Calothrix parietina FACHB-288</name>
    <dbReference type="NCBI Taxonomy" id="2692896"/>
    <lineage>
        <taxon>Bacteria</taxon>
        <taxon>Bacillati</taxon>
        <taxon>Cyanobacteriota</taxon>
        <taxon>Cyanophyceae</taxon>
        <taxon>Nostocales</taxon>
        <taxon>Calotrichaceae</taxon>
        <taxon>Calothrix</taxon>
    </lineage>
</organism>
<accession>A0ABR8ADQ9</accession>
<proteinExistence type="predicted"/>
<evidence type="ECO:0000313" key="2">
    <source>
        <dbReference type="EMBL" id="MBD2197365.1"/>
    </source>
</evidence>
<evidence type="ECO:0000259" key="1">
    <source>
        <dbReference type="Pfam" id="PF00535"/>
    </source>
</evidence>
<gene>
    <name evidence="2" type="ORF">H6G24_17970</name>
</gene>
<dbReference type="CDD" id="cd00761">
    <property type="entry name" value="Glyco_tranf_GTA_type"/>
    <property type="match status" value="1"/>
</dbReference>
<dbReference type="Proteomes" id="UP000658514">
    <property type="component" value="Unassembled WGS sequence"/>
</dbReference>
<dbReference type="InterPro" id="IPR050834">
    <property type="entry name" value="Glycosyltransf_2"/>
</dbReference>
<dbReference type="PANTHER" id="PTHR43685">
    <property type="entry name" value="GLYCOSYLTRANSFERASE"/>
    <property type="match status" value="1"/>
</dbReference>
<protein>
    <submittedName>
        <fullName evidence="2">Glycosyltransferase family 2 protein</fullName>
    </submittedName>
</protein>
<reference evidence="2 3" key="1">
    <citation type="journal article" date="2020" name="ISME J.">
        <title>Comparative genomics reveals insights into cyanobacterial evolution and habitat adaptation.</title>
        <authorList>
            <person name="Chen M.Y."/>
            <person name="Teng W.K."/>
            <person name="Zhao L."/>
            <person name="Hu C.X."/>
            <person name="Zhou Y.K."/>
            <person name="Han B.P."/>
            <person name="Song L.R."/>
            <person name="Shu W.S."/>
        </authorList>
    </citation>
    <scope>NUCLEOTIDE SEQUENCE [LARGE SCALE GENOMIC DNA]</scope>
    <source>
        <strain evidence="2 3">FACHB-288</strain>
    </source>
</reference>
<dbReference type="RefSeq" id="WP_190548806.1">
    <property type="nucleotide sequence ID" value="NZ_CAWPNO010000059.1"/>
</dbReference>
<dbReference type="PANTHER" id="PTHR43685:SF11">
    <property type="entry name" value="GLYCOSYLTRANSFERASE TAGX-RELATED"/>
    <property type="match status" value="1"/>
</dbReference>
<dbReference type="InterPro" id="IPR029044">
    <property type="entry name" value="Nucleotide-diphossugar_trans"/>
</dbReference>
<dbReference type="SUPFAM" id="SSF53448">
    <property type="entry name" value="Nucleotide-diphospho-sugar transferases"/>
    <property type="match status" value="1"/>
</dbReference>
<sequence length="332" mass="38029">MKSNSSPEVSVIIPAYNTSGYIARAIESALGQTLKNIEVIVVDDASTDNTLEVIKSFKDERLKVFVNQENLGAGGSRNRALKEAKGNWIAVLDSDDWYAPERLERLVQVAYQENADMIADDLYLIKDGEEHAWSTLIKESGEYIPEIKQINPVYFVKTDVYGKKGLHLGISKPLFKRHFLMQENIQYNQGIKVAEDFWLALTCLVRGARFSLVPEPYYFYLARPGSLVYTNKITFLTQNCAATVTFIEKEQILSKLPQLADALSANYRVLQDYLSYYKIVEPLKDRKWLKALKEILYNPKFFLDLCLKLPGIINRRIQFYIFGNQAAYDIFS</sequence>
<dbReference type="Pfam" id="PF00535">
    <property type="entry name" value="Glycos_transf_2"/>
    <property type="match status" value="1"/>
</dbReference>
<name>A0ABR8ADQ9_9CYAN</name>
<dbReference type="EMBL" id="JACJQH010000027">
    <property type="protein sequence ID" value="MBD2197365.1"/>
    <property type="molecule type" value="Genomic_DNA"/>
</dbReference>
<dbReference type="Gene3D" id="3.90.550.10">
    <property type="entry name" value="Spore Coat Polysaccharide Biosynthesis Protein SpsA, Chain A"/>
    <property type="match status" value="1"/>
</dbReference>
<feature type="domain" description="Glycosyltransferase 2-like" evidence="1">
    <location>
        <begin position="10"/>
        <end position="140"/>
    </location>
</feature>
<evidence type="ECO:0000313" key="3">
    <source>
        <dbReference type="Proteomes" id="UP000658514"/>
    </source>
</evidence>